<evidence type="ECO:0000313" key="2">
    <source>
        <dbReference type="Proteomes" id="UP000460549"/>
    </source>
</evidence>
<organism evidence="1 2">
    <name type="scientific">Bullifex porci</name>
    <dbReference type="NCBI Taxonomy" id="2606638"/>
    <lineage>
        <taxon>Bacteria</taxon>
        <taxon>Pseudomonadati</taxon>
        <taxon>Spirochaetota</taxon>
        <taxon>Spirochaetia</taxon>
        <taxon>Spirochaetales</taxon>
        <taxon>Spirochaetaceae</taxon>
        <taxon>Bullifex</taxon>
    </lineage>
</organism>
<protein>
    <recommendedName>
        <fullName evidence="3">Replication protein</fullName>
    </recommendedName>
</protein>
<accession>A0A7X2PEC8</accession>
<dbReference type="AlphaFoldDB" id="A0A7X2PEC8"/>
<name>A0A7X2PEC8_9SPIO</name>
<gene>
    <name evidence="1" type="ORF">FYJ80_11565</name>
</gene>
<proteinExistence type="predicted"/>
<evidence type="ECO:0008006" key="3">
    <source>
        <dbReference type="Google" id="ProtNLM"/>
    </source>
</evidence>
<evidence type="ECO:0000313" key="1">
    <source>
        <dbReference type="EMBL" id="MSU07376.1"/>
    </source>
</evidence>
<keyword evidence="2" id="KW-1185">Reference proteome</keyword>
<dbReference type="EMBL" id="VUNN01000062">
    <property type="protein sequence ID" value="MSU07376.1"/>
    <property type="molecule type" value="Genomic_DNA"/>
</dbReference>
<reference evidence="1 2" key="1">
    <citation type="submission" date="2019-08" db="EMBL/GenBank/DDBJ databases">
        <title>In-depth cultivation of the pig gut microbiome towards novel bacterial diversity and tailored functional studies.</title>
        <authorList>
            <person name="Wylensek D."/>
            <person name="Hitch T.C.A."/>
            <person name="Clavel T."/>
        </authorList>
    </citation>
    <scope>NUCLEOTIDE SEQUENCE [LARGE SCALE GENOMIC DNA]</scope>
    <source>
        <strain evidence="1 2">NM-380-WT-3C1</strain>
    </source>
</reference>
<comment type="caution">
    <text evidence="1">The sequence shown here is derived from an EMBL/GenBank/DDBJ whole genome shotgun (WGS) entry which is preliminary data.</text>
</comment>
<dbReference type="Proteomes" id="UP000460549">
    <property type="component" value="Unassembled WGS sequence"/>
</dbReference>
<dbReference type="RefSeq" id="WP_154427068.1">
    <property type="nucleotide sequence ID" value="NZ_VUNN01000062.1"/>
</dbReference>
<sequence length="238" mass="26470">MSPESEIFGFIRALEVTHGENGFHPHVHMIVFTNKETESGLLDFVYYRAWVRACRLAGLPEPSRLHGCHVQDGSFAADYAGKWGIEDEMTKANQKQAKNKGLTPWGLLRCILDGDDLDYPPKRAIGLFLVYSAAFKGKRQLYWSNGLRKLLGLQKELNDQELAQKADDEAAYTLATITVEQWKAIRKCKAEVMILNIAESNPLLITSVINNFVLSSGDAGPHSMGEGVPFYGGRGPTR</sequence>